<evidence type="ECO:0000313" key="4">
    <source>
        <dbReference type="EMBL" id="GBP51626.1"/>
    </source>
</evidence>
<dbReference type="AlphaFoldDB" id="A0A4C1WJK3"/>
<dbReference type="PANTHER" id="PTHR46060">
    <property type="entry name" value="MARINER MOS1 TRANSPOSASE-LIKE PROTEIN"/>
    <property type="match status" value="1"/>
</dbReference>
<keyword evidence="5" id="KW-1185">Reference proteome</keyword>
<feature type="region of interest" description="Disordered" evidence="1">
    <location>
        <begin position="170"/>
        <end position="191"/>
    </location>
</feature>
<reference evidence="4 5" key="1">
    <citation type="journal article" date="2019" name="Commun. Biol.">
        <title>The bagworm genome reveals a unique fibroin gene that provides high tensile strength.</title>
        <authorList>
            <person name="Kono N."/>
            <person name="Nakamura H."/>
            <person name="Ohtoshi R."/>
            <person name="Tomita M."/>
            <person name="Numata K."/>
            <person name="Arakawa K."/>
        </authorList>
    </citation>
    <scope>NUCLEOTIDE SEQUENCE [LARGE SCALE GENOMIC DNA]</scope>
</reference>
<dbReference type="InterPro" id="IPR002156">
    <property type="entry name" value="RNaseH_domain"/>
</dbReference>
<feature type="domain" description="RNase H type-1" evidence="2">
    <location>
        <begin position="396"/>
        <end position="431"/>
    </location>
</feature>
<dbReference type="InterPro" id="IPR041426">
    <property type="entry name" value="Mos1_HTH"/>
</dbReference>
<accession>A0A4C1WJK3</accession>
<dbReference type="SUPFAM" id="SSF53098">
    <property type="entry name" value="Ribonuclease H-like"/>
    <property type="match status" value="1"/>
</dbReference>
<dbReference type="PANTHER" id="PTHR46060:SF1">
    <property type="entry name" value="MARINER MOS1 TRANSPOSASE-LIKE PROTEIN"/>
    <property type="match status" value="1"/>
</dbReference>
<evidence type="ECO:0000313" key="5">
    <source>
        <dbReference type="Proteomes" id="UP000299102"/>
    </source>
</evidence>
<dbReference type="InterPro" id="IPR012337">
    <property type="entry name" value="RNaseH-like_sf"/>
</dbReference>
<evidence type="ECO:0000256" key="1">
    <source>
        <dbReference type="SAM" id="MobiDB-lite"/>
    </source>
</evidence>
<sequence length="454" mass="51388">MNLTPEGFRAMIFYDFRCHLNQQESYNRIILDFHDAAPSFATVYNWVNEFKRGRNNLTDDLREGCSSIATIEDNISAVRFMIKTDKTVTYPQIRTSLSIAHTARRRINFLRALGREILDHPPYSPTLETCDFYLVSKIKGENKKCKRESKELKIKTDLVSENGNGIKIKIETGAGRKSSHGEDNNPSTELAGTSIQRSFKRSAFCQTLSKAFAMCKFTFKGIAHAARVTWGLSSEIMRAIYIAVIEPMLLYAACAWAQAVGRLDVRKMLKANQRNLAIKACRAYRTISLIYALILSRLLPVDIRAWLYEVKRGKELGDISADWELEKPVRFCESPLPGTAPDIHFESVKSLDSETIDRLAIGGPHIFTDGSRIKGKVVAALIEWRDGVDTGHSAFRLETFYTRRSVRLFWVRAHAGTVGNERADELVRNAAIKKKAKADYDRFLLIYANGQKGD</sequence>
<dbReference type="OrthoDB" id="10017160at2759"/>
<dbReference type="InterPro" id="IPR036397">
    <property type="entry name" value="RNaseH_sf"/>
</dbReference>
<gene>
    <name evidence="4" type="ORF">EVAR_96222_1</name>
</gene>
<feature type="domain" description="Mos1 transposase HTH" evidence="3">
    <location>
        <begin position="8"/>
        <end position="53"/>
    </location>
</feature>
<evidence type="ECO:0000259" key="3">
    <source>
        <dbReference type="Pfam" id="PF17906"/>
    </source>
</evidence>
<dbReference type="Proteomes" id="UP000299102">
    <property type="component" value="Unassembled WGS sequence"/>
</dbReference>
<organism evidence="4 5">
    <name type="scientific">Eumeta variegata</name>
    <name type="common">Bagworm moth</name>
    <name type="synonym">Eumeta japonica</name>
    <dbReference type="NCBI Taxonomy" id="151549"/>
    <lineage>
        <taxon>Eukaryota</taxon>
        <taxon>Metazoa</taxon>
        <taxon>Ecdysozoa</taxon>
        <taxon>Arthropoda</taxon>
        <taxon>Hexapoda</taxon>
        <taxon>Insecta</taxon>
        <taxon>Pterygota</taxon>
        <taxon>Neoptera</taxon>
        <taxon>Endopterygota</taxon>
        <taxon>Lepidoptera</taxon>
        <taxon>Glossata</taxon>
        <taxon>Ditrysia</taxon>
        <taxon>Tineoidea</taxon>
        <taxon>Psychidae</taxon>
        <taxon>Oiketicinae</taxon>
        <taxon>Eumeta</taxon>
    </lineage>
</organism>
<evidence type="ECO:0000259" key="2">
    <source>
        <dbReference type="Pfam" id="PF00075"/>
    </source>
</evidence>
<comment type="caution">
    <text evidence="4">The sequence shown here is derived from an EMBL/GenBank/DDBJ whole genome shotgun (WGS) entry which is preliminary data.</text>
</comment>
<dbReference type="Pfam" id="PF17906">
    <property type="entry name" value="HTH_48"/>
    <property type="match status" value="1"/>
</dbReference>
<protein>
    <submittedName>
        <fullName evidence="4">Uncharacterized protein</fullName>
    </submittedName>
</protein>
<dbReference type="GO" id="GO:0004523">
    <property type="term" value="F:RNA-DNA hybrid ribonuclease activity"/>
    <property type="evidence" value="ECO:0007669"/>
    <property type="project" value="InterPro"/>
</dbReference>
<dbReference type="EMBL" id="BGZK01000585">
    <property type="protein sequence ID" value="GBP51626.1"/>
    <property type="molecule type" value="Genomic_DNA"/>
</dbReference>
<proteinExistence type="predicted"/>
<dbReference type="GO" id="GO:0003676">
    <property type="term" value="F:nucleic acid binding"/>
    <property type="evidence" value="ECO:0007669"/>
    <property type="project" value="InterPro"/>
</dbReference>
<dbReference type="Pfam" id="PF00075">
    <property type="entry name" value="RNase_H"/>
    <property type="match status" value="1"/>
</dbReference>
<name>A0A4C1WJK3_EUMVA</name>
<dbReference type="InterPro" id="IPR052709">
    <property type="entry name" value="Transposase-MT_Hybrid"/>
</dbReference>
<dbReference type="Gene3D" id="3.30.420.10">
    <property type="entry name" value="Ribonuclease H-like superfamily/Ribonuclease H"/>
    <property type="match status" value="2"/>
</dbReference>